<organism evidence="8">
    <name type="scientific">freshwater metagenome</name>
    <dbReference type="NCBI Taxonomy" id="449393"/>
    <lineage>
        <taxon>unclassified sequences</taxon>
        <taxon>metagenomes</taxon>
        <taxon>ecological metagenomes</taxon>
    </lineage>
</organism>
<accession>A0A6J7DI53</accession>
<dbReference type="HAMAP" id="MF_00201">
    <property type="entry name" value="RecO"/>
    <property type="match status" value="1"/>
</dbReference>
<evidence type="ECO:0000313" key="8">
    <source>
        <dbReference type="EMBL" id="CAB4870337.1"/>
    </source>
</evidence>
<dbReference type="Gene3D" id="2.40.50.140">
    <property type="entry name" value="Nucleic acid-binding proteins"/>
    <property type="match status" value="1"/>
</dbReference>
<evidence type="ECO:0000256" key="3">
    <source>
        <dbReference type="ARBA" id="ARBA00022763"/>
    </source>
</evidence>
<gene>
    <name evidence="8" type="ORF">UFOPK3401_00768</name>
</gene>
<evidence type="ECO:0000256" key="4">
    <source>
        <dbReference type="ARBA" id="ARBA00023172"/>
    </source>
</evidence>
<dbReference type="InterPro" id="IPR003717">
    <property type="entry name" value="RecO"/>
</dbReference>
<dbReference type="PANTHER" id="PTHR33991:SF1">
    <property type="entry name" value="DNA REPAIR PROTEIN RECO"/>
    <property type="match status" value="1"/>
</dbReference>
<dbReference type="GO" id="GO:0043590">
    <property type="term" value="C:bacterial nucleoid"/>
    <property type="evidence" value="ECO:0007669"/>
    <property type="project" value="TreeGrafter"/>
</dbReference>
<dbReference type="InterPro" id="IPR037278">
    <property type="entry name" value="ARFGAP/RecO"/>
</dbReference>
<keyword evidence="5" id="KW-0234">DNA repair</keyword>
<dbReference type="NCBIfam" id="TIGR00613">
    <property type="entry name" value="reco"/>
    <property type="match status" value="1"/>
</dbReference>
<dbReference type="InterPro" id="IPR042242">
    <property type="entry name" value="RecO_C"/>
</dbReference>
<sequence>MLRTQKLGEADRIVTFLTHHHGQVRAVAKGVRRTKSRFGARVEPFAHVAIQFHRGRSNLDIVTQVITHDAFGGSLSADYGRYTSGSAMLEMAERLTQLEREPNVDQYMLLLGGLRSLSRQEHATGLILDAYLLRALAVAGWAVALDVCARCGAVGPHRAFAIAAGGVVCAQCRPPGSAAPAAQTVELMGALLTSDWATADASDERTRREAAGLIAAFAQYHLESGLRSLRLVDRSEVAQTGPDDQLESQEQS</sequence>
<evidence type="ECO:0000256" key="2">
    <source>
        <dbReference type="ARBA" id="ARBA00021310"/>
    </source>
</evidence>
<name>A0A6J7DI53_9ZZZZ</name>
<dbReference type="GO" id="GO:0006302">
    <property type="term" value="P:double-strand break repair"/>
    <property type="evidence" value="ECO:0007669"/>
    <property type="project" value="TreeGrafter"/>
</dbReference>
<dbReference type="InterPro" id="IPR012340">
    <property type="entry name" value="NA-bd_OB-fold"/>
</dbReference>
<evidence type="ECO:0000256" key="6">
    <source>
        <dbReference type="ARBA" id="ARBA00033409"/>
    </source>
</evidence>
<dbReference type="InterPro" id="IPR022572">
    <property type="entry name" value="DNA_rep/recomb_RecO_N"/>
</dbReference>
<dbReference type="EMBL" id="CAFBLM010000029">
    <property type="protein sequence ID" value="CAB4870337.1"/>
    <property type="molecule type" value="Genomic_DNA"/>
</dbReference>
<feature type="domain" description="DNA replication/recombination mediator RecO N-terminal" evidence="7">
    <location>
        <begin position="2"/>
        <end position="69"/>
    </location>
</feature>
<dbReference type="SUPFAM" id="SSF50249">
    <property type="entry name" value="Nucleic acid-binding proteins"/>
    <property type="match status" value="1"/>
</dbReference>
<dbReference type="Gene3D" id="1.20.1440.120">
    <property type="entry name" value="Recombination protein O, C-terminal domain"/>
    <property type="match status" value="1"/>
</dbReference>
<dbReference type="PANTHER" id="PTHR33991">
    <property type="entry name" value="DNA REPAIR PROTEIN RECO"/>
    <property type="match status" value="1"/>
</dbReference>
<dbReference type="Pfam" id="PF11967">
    <property type="entry name" value="RecO_N"/>
    <property type="match status" value="1"/>
</dbReference>
<dbReference type="Pfam" id="PF02565">
    <property type="entry name" value="RecO_C"/>
    <property type="match status" value="1"/>
</dbReference>
<evidence type="ECO:0000259" key="7">
    <source>
        <dbReference type="Pfam" id="PF11967"/>
    </source>
</evidence>
<protein>
    <recommendedName>
        <fullName evidence="2">DNA repair protein RecO</fullName>
    </recommendedName>
    <alternativeName>
        <fullName evidence="6">Recombination protein O</fullName>
    </alternativeName>
</protein>
<keyword evidence="4" id="KW-0233">DNA recombination</keyword>
<keyword evidence="3" id="KW-0227">DNA damage</keyword>
<dbReference type="AlphaFoldDB" id="A0A6J7DI53"/>
<dbReference type="GO" id="GO:0006310">
    <property type="term" value="P:DNA recombination"/>
    <property type="evidence" value="ECO:0007669"/>
    <property type="project" value="UniProtKB-KW"/>
</dbReference>
<evidence type="ECO:0000256" key="1">
    <source>
        <dbReference type="ARBA" id="ARBA00007452"/>
    </source>
</evidence>
<reference evidence="8" key="1">
    <citation type="submission" date="2020-05" db="EMBL/GenBank/DDBJ databases">
        <authorList>
            <person name="Chiriac C."/>
            <person name="Salcher M."/>
            <person name="Ghai R."/>
            <person name="Kavagutti S V."/>
        </authorList>
    </citation>
    <scope>NUCLEOTIDE SEQUENCE</scope>
</reference>
<comment type="similarity">
    <text evidence="1">Belongs to the RecO family.</text>
</comment>
<proteinExistence type="inferred from homology"/>
<evidence type="ECO:0000256" key="5">
    <source>
        <dbReference type="ARBA" id="ARBA00023204"/>
    </source>
</evidence>
<dbReference type="SUPFAM" id="SSF57863">
    <property type="entry name" value="ArfGap/RecO-like zinc finger"/>
    <property type="match status" value="1"/>
</dbReference>